<protein>
    <recommendedName>
        <fullName evidence="4">DUF4199 domain-containing protein</fullName>
    </recommendedName>
</protein>
<evidence type="ECO:0008006" key="4">
    <source>
        <dbReference type="Google" id="ProtNLM"/>
    </source>
</evidence>
<proteinExistence type="predicted"/>
<keyword evidence="1" id="KW-0812">Transmembrane</keyword>
<organism evidence="2 3">
    <name type="scientific">Lutibacter aestuarii</name>
    <dbReference type="NCBI Taxonomy" id="861111"/>
    <lineage>
        <taxon>Bacteria</taxon>
        <taxon>Pseudomonadati</taxon>
        <taxon>Bacteroidota</taxon>
        <taxon>Flavobacteriia</taxon>
        <taxon>Flavobacteriales</taxon>
        <taxon>Flavobacteriaceae</taxon>
        <taxon>Lutibacter</taxon>
    </lineage>
</organism>
<feature type="transmembrane region" description="Helical" evidence="1">
    <location>
        <begin position="9"/>
        <end position="29"/>
    </location>
</feature>
<dbReference type="Proteomes" id="UP001597032">
    <property type="component" value="Unassembled WGS sequence"/>
</dbReference>
<evidence type="ECO:0000313" key="2">
    <source>
        <dbReference type="EMBL" id="MFD0760547.1"/>
    </source>
</evidence>
<dbReference type="RefSeq" id="WP_298264717.1">
    <property type="nucleotide sequence ID" value="NZ_JBHTIC010000002.1"/>
</dbReference>
<keyword evidence="1" id="KW-0472">Membrane</keyword>
<sequence>MNKNLSKILTLIAGLIGAIGFVFFIRVIMAGDDAIENDAAVQASIVSPFVLFAEVVLIATAIIAVIFSVVNLLKNPQVLKRSLIAVGVLIVFLVIAYSISSDAAVTDTVGKVLEDGEAGSVSKWVSTGINFSAILGIIGFGAFFIDFVRSLVK</sequence>
<accession>A0ABW2Z157</accession>
<comment type="caution">
    <text evidence="2">The sequence shown here is derived from an EMBL/GenBank/DDBJ whole genome shotgun (WGS) entry which is preliminary data.</text>
</comment>
<keyword evidence="3" id="KW-1185">Reference proteome</keyword>
<feature type="transmembrane region" description="Helical" evidence="1">
    <location>
        <begin position="129"/>
        <end position="148"/>
    </location>
</feature>
<name>A0ABW2Z157_9FLAO</name>
<evidence type="ECO:0000256" key="1">
    <source>
        <dbReference type="SAM" id="Phobius"/>
    </source>
</evidence>
<dbReference type="EMBL" id="JBHTIC010000002">
    <property type="protein sequence ID" value="MFD0760547.1"/>
    <property type="molecule type" value="Genomic_DNA"/>
</dbReference>
<feature type="transmembrane region" description="Helical" evidence="1">
    <location>
        <begin position="49"/>
        <end position="70"/>
    </location>
</feature>
<keyword evidence="1" id="KW-1133">Transmembrane helix</keyword>
<gene>
    <name evidence="2" type="ORF">ACFQZW_00470</name>
</gene>
<evidence type="ECO:0000313" key="3">
    <source>
        <dbReference type="Proteomes" id="UP001597032"/>
    </source>
</evidence>
<feature type="transmembrane region" description="Helical" evidence="1">
    <location>
        <begin position="82"/>
        <end position="100"/>
    </location>
</feature>
<reference evidence="3" key="1">
    <citation type="journal article" date="2019" name="Int. J. Syst. Evol. Microbiol.">
        <title>The Global Catalogue of Microorganisms (GCM) 10K type strain sequencing project: providing services to taxonomists for standard genome sequencing and annotation.</title>
        <authorList>
            <consortium name="The Broad Institute Genomics Platform"/>
            <consortium name="The Broad Institute Genome Sequencing Center for Infectious Disease"/>
            <person name="Wu L."/>
            <person name="Ma J."/>
        </authorList>
    </citation>
    <scope>NUCLEOTIDE SEQUENCE [LARGE SCALE GENOMIC DNA]</scope>
    <source>
        <strain evidence="3">CCUG 60022</strain>
    </source>
</reference>